<dbReference type="Proteomes" id="UP000826656">
    <property type="component" value="Unassembled WGS sequence"/>
</dbReference>
<evidence type="ECO:0000256" key="1">
    <source>
        <dbReference type="SAM" id="MobiDB-lite"/>
    </source>
</evidence>
<proteinExistence type="predicted"/>
<evidence type="ECO:0000313" key="2">
    <source>
        <dbReference type="EMBL" id="KAH0740681.1"/>
    </source>
</evidence>
<dbReference type="EMBL" id="JAIVGD010000026">
    <property type="protein sequence ID" value="KAH0740681.1"/>
    <property type="molecule type" value="Genomic_DNA"/>
</dbReference>
<keyword evidence="3" id="KW-1185">Reference proteome</keyword>
<organism evidence="2 3">
    <name type="scientific">Solanum tuberosum</name>
    <name type="common">Potato</name>
    <dbReference type="NCBI Taxonomy" id="4113"/>
    <lineage>
        <taxon>Eukaryota</taxon>
        <taxon>Viridiplantae</taxon>
        <taxon>Streptophyta</taxon>
        <taxon>Embryophyta</taxon>
        <taxon>Tracheophyta</taxon>
        <taxon>Spermatophyta</taxon>
        <taxon>Magnoliopsida</taxon>
        <taxon>eudicotyledons</taxon>
        <taxon>Gunneridae</taxon>
        <taxon>Pentapetalae</taxon>
        <taxon>asterids</taxon>
        <taxon>lamiids</taxon>
        <taxon>Solanales</taxon>
        <taxon>Solanaceae</taxon>
        <taxon>Solanoideae</taxon>
        <taxon>Solaneae</taxon>
        <taxon>Solanum</taxon>
    </lineage>
</organism>
<reference evidence="2 3" key="1">
    <citation type="journal article" date="2021" name="bioRxiv">
        <title>Chromosome-scale and haplotype-resolved genome assembly of a tetraploid potato cultivar.</title>
        <authorList>
            <person name="Sun H."/>
            <person name="Jiao W.-B."/>
            <person name="Krause K."/>
            <person name="Campoy J.A."/>
            <person name="Goel M."/>
            <person name="Folz-Donahue K."/>
            <person name="Kukat C."/>
            <person name="Huettel B."/>
            <person name="Schneeberger K."/>
        </authorList>
    </citation>
    <scope>NUCLEOTIDE SEQUENCE [LARGE SCALE GENOMIC DNA]</scope>
    <source>
        <strain evidence="2">SolTubOtavaFocal</strain>
        <tissue evidence="2">Leaves</tissue>
    </source>
</reference>
<dbReference type="PANTHER" id="PTHR33233">
    <property type="entry name" value="ENDONUCLEASE/EXONUCLEASE/PHOSPHATASE"/>
    <property type="match status" value="1"/>
</dbReference>
<name>A0ABQ7U162_SOLTU</name>
<feature type="region of interest" description="Disordered" evidence="1">
    <location>
        <begin position="1"/>
        <end position="63"/>
    </location>
</feature>
<accession>A0ABQ7U162</accession>
<dbReference type="PANTHER" id="PTHR33233:SF17">
    <property type="entry name" value="DUF4283 DOMAIN-CONTAINING PROTEIN"/>
    <property type="match status" value="1"/>
</dbReference>
<gene>
    <name evidence="2" type="ORF">KY290_033724</name>
</gene>
<feature type="compositionally biased region" description="Polar residues" evidence="1">
    <location>
        <begin position="1"/>
        <end position="12"/>
    </location>
</feature>
<comment type="caution">
    <text evidence="2">The sequence shown here is derived from an EMBL/GenBank/DDBJ whole genome shotgun (WGS) entry which is preliminary data.</text>
</comment>
<protein>
    <submittedName>
        <fullName evidence="2">Uncharacterized protein</fullName>
    </submittedName>
</protein>
<evidence type="ECO:0000313" key="3">
    <source>
        <dbReference type="Proteomes" id="UP000826656"/>
    </source>
</evidence>
<sequence>MAITTDGSSLGTRAQLGDTGDDDSSKTHDPSTHTPVVLQRLSMNNSPKTPLSPRSEISANGTVETTTVLTKTIAPVDDKIELTEEIIQKEERAEIWTSLFTNNRAAANGLLLDYIPPQMLDGKPVVQLDKNEMNLEIQKWNSALIAYFIGVYLDIHAQSKYHKTNLHNLGRDKILTELVKNGNLLV</sequence>